<keyword evidence="6" id="KW-0663">Pyridoxal phosphate</keyword>
<dbReference type="FunFam" id="3.40.50.2000:FF:000197">
    <property type="entry name" value="Alpha-1,4 glucan phosphorylase"/>
    <property type="match status" value="1"/>
</dbReference>
<comment type="function">
    <text evidence="4 6">Allosteric enzyme that catalyzes the rate-limiting step in glycogen catabolism, the phosphorolytic cleavage of glycogen to produce glucose-1-phosphate, and plays a central role in maintaining cellular and organismal glucose homeostasis.</text>
</comment>
<reference evidence="8" key="1">
    <citation type="submission" date="2020-08" db="EMBL/GenBank/DDBJ databases">
        <title>Multicomponent nature underlies the extraordinary mechanical properties of spider dragline silk.</title>
        <authorList>
            <person name="Kono N."/>
            <person name="Nakamura H."/>
            <person name="Mori M."/>
            <person name="Yoshida Y."/>
            <person name="Ohtoshi R."/>
            <person name="Malay A.D."/>
            <person name="Moran D.A.P."/>
            <person name="Tomita M."/>
            <person name="Numata K."/>
            <person name="Arakawa K."/>
        </authorList>
    </citation>
    <scope>NUCLEOTIDE SEQUENCE</scope>
</reference>
<dbReference type="GO" id="GO:0008184">
    <property type="term" value="F:glycogen phosphorylase activity"/>
    <property type="evidence" value="ECO:0007669"/>
    <property type="project" value="InterPro"/>
</dbReference>
<sequence length="61" mass="6963">NGNEWTVKAIKNIASSGYFSSDRTIEEYAKDIWGVKPSREKLPDPHEPKELQDQTKDASKK</sequence>
<evidence type="ECO:0000256" key="2">
    <source>
        <dbReference type="ARBA" id="ARBA00022553"/>
    </source>
</evidence>
<evidence type="ECO:0000256" key="6">
    <source>
        <dbReference type="RuleBase" id="RU000587"/>
    </source>
</evidence>
<keyword evidence="6" id="KW-0119">Carbohydrate metabolism</keyword>
<dbReference type="GO" id="GO:0005980">
    <property type="term" value="P:glycogen catabolic process"/>
    <property type="evidence" value="ECO:0007669"/>
    <property type="project" value="TreeGrafter"/>
</dbReference>
<evidence type="ECO:0000313" key="9">
    <source>
        <dbReference type="Proteomes" id="UP000886998"/>
    </source>
</evidence>
<comment type="catalytic activity">
    <reaction evidence="3">
        <text>[(1-&gt;4)-alpha-D-glucosyl](n) + phosphate = [(1-&gt;4)-alpha-D-glucosyl](n-1) + alpha-D-glucose 1-phosphate</text>
        <dbReference type="Rhea" id="RHEA:41732"/>
        <dbReference type="Rhea" id="RHEA-COMP:9584"/>
        <dbReference type="Rhea" id="RHEA-COMP:9586"/>
        <dbReference type="ChEBI" id="CHEBI:15444"/>
        <dbReference type="ChEBI" id="CHEBI:43474"/>
        <dbReference type="ChEBI" id="CHEBI:58601"/>
        <dbReference type="EC" id="2.4.1.1"/>
    </reaction>
    <physiologicalReaction direction="left-to-right" evidence="3">
        <dbReference type="Rhea" id="RHEA:41733"/>
    </physiologicalReaction>
</comment>
<evidence type="ECO:0000256" key="4">
    <source>
        <dbReference type="ARBA" id="ARBA00037413"/>
    </source>
</evidence>
<feature type="non-terminal residue" evidence="8">
    <location>
        <position position="1"/>
    </location>
</feature>
<proteinExistence type="inferred from homology"/>
<dbReference type="AlphaFoldDB" id="A0A8X6YT94"/>
<accession>A0A8X6YT94</accession>
<protein>
    <recommendedName>
        <fullName evidence="6">Alpha-1,4 glucan phosphorylase</fullName>
        <ecNumber evidence="6">2.4.1.1</ecNumber>
    </recommendedName>
</protein>
<comment type="cofactor">
    <cofactor evidence="6">
        <name>pyridoxal 5'-phosphate</name>
        <dbReference type="ChEBI" id="CHEBI:597326"/>
    </cofactor>
</comment>
<dbReference type="GO" id="GO:0005737">
    <property type="term" value="C:cytoplasm"/>
    <property type="evidence" value="ECO:0007669"/>
    <property type="project" value="TreeGrafter"/>
</dbReference>
<evidence type="ECO:0000256" key="5">
    <source>
        <dbReference type="ARBA" id="ARBA00046783"/>
    </source>
</evidence>
<dbReference type="GO" id="GO:0030170">
    <property type="term" value="F:pyridoxal phosphate binding"/>
    <property type="evidence" value="ECO:0007669"/>
    <property type="project" value="TreeGrafter"/>
</dbReference>
<name>A0A8X6YT94_9ARAC</name>
<dbReference type="OrthoDB" id="6418214at2759"/>
<gene>
    <name evidence="8" type="primary">PYGB</name>
    <name evidence="8" type="ORF">TNIN_273501</name>
</gene>
<comment type="subunit">
    <text evidence="5">Homodimer; enzymatically active. Interacts with PPP1R3B; recruits the phosphatase PP1 which dephosphorylates and inactivates PYGL/glycogen phosphorylase.</text>
</comment>
<dbReference type="Pfam" id="PF00343">
    <property type="entry name" value="Phosphorylase"/>
    <property type="match status" value="1"/>
</dbReference>
<dbReference type="EC" id="2.4.1.1" evidence="6"/>
<dbReference type="PANTHER" id="PTHR11468">
    <property type="entry name" value="GLYCOGEN PHOSPHORYLASE"/>
    <property type="match status" value="1"/>
</dbReference>
<evidence type="ECO:0000313" key="8">
    <source>
        <dbReference type="EMBL" id="GFY76067.1"/>
    </source>
</evidence>
<dbReference type="InterPro" id="IPR000811">
    <property type="entry name" value="Glyco_trans_35"/>
</dbReference>
<evidence type="ECO:0000256" key="7">
    <source>
        <dbReference type="SAM" id="MobiDB-lite"/>
    </source>
</evidence>
<keyword evidence="6" id="KW-0808">Transferase</keyword>
<keyword evidence="9" id="KW-1185">Reference proteome</keyword>
<organism evidence="8 9">
    <name type="scientific">Trichonephila inaurata madagascariensis</name>
    <dbReference type="NCBI Taxonomy" id="2747483"/>
    <lineage>
        <taxon>Eukaryota</taxon>
        <taxon>Metazoa</taxon>
        <taxon>Ecdysozoa</taxon>
        <taxon>Arthropoda</taxon>
        <taxon>Chelicerata</taxon>
        <taxon>Arachnida</taxon>
        <taxon>Araneae</taxon>
        <taxon>Araneomorphae</taxon>
        <taxon>Entelegynae</taxon>
        <taxon>Araneoidea</taxon>
        <taxon>Nephilidae</taxon>
        <taxon>Trichonephila</taxon>
        <taxon>Trichonephila inaurata</taxon>
    </lineage>
</organism>
<keyword evidence="6" id="KW-0328">Glycosyltransferase</keyword>
<evidence type="ECO:0000256" key="1">
    <source>
        <dbReference type="ARBA" id="ARBA00006047"/>
    </source>
</evidence>
<comment type="similarity">
    <text evidence="1 6">Belongs to the glycogen phosphorylase family.</text>
</comment>
<keyword evidence="2" id="KW-0597">Phosphoprotein</keyword>
<dbReference type="SUPFAM" id="SSF53756">
    <property type="entry name" value="UDP-Glycosyltransferase/glycogen phosphorylase"/>
    <property type="match status" value="1"/>
</dbReference>
<feature type="region of interest" description="Disordered" evidence="7">
    <location>
        <begin position="37"/>
        <end position="61"/>
    </location>
</feature>
<evidence type="ECO:0000256" key="3">
    <source>
        <dbReference type="ARBA" id="ARBA00036074"/>
    </source>
</evidence>
<dbReference type="Proteomes" id="UP000886998">
    <property type="component" value="Unassembled WGS sequence"/>
</dbReference>
<dbReference type="PANTHER" id="PTHR11468:SF3">
    <property type="entry name" value="GLYCOGEN PHOSPHORYLASE, LIVER FORM"/>
    <property type="match status" value="1"/>
</dbReference>
<dbReference type="EMBL" id="BMAV01021747">
    <property type="protein sequence ID" value="GFY76067.1"/>
    <property type="molecule type" value="Genomic_DNA"/>
</dbReference>
<comment type="caution">
    <text evidence="8">The sequence shown here is derived from an EMBL/GenBank/DDBJ whole genome shotgun (WGS) entry which is preliminary data.</text>
</comment>